<dbReference type="InterPro" id="IPR050362">
    <property type="entry name" value="Cation-dep_OMT"/>
</dbReference>
<evidence type="ECO:0000313" key="6">
    <source>
        <dbReference type="EMBL" id="KAK4797489.1"/>
    </source>
</evidence>
<comment type="caution">
    <text evidence="6">The sequence shown here is derived from an EMBL/GenBank/DDBJ whole genome shotgun (WGS) entry which is preliminary data.</text>
</comment>
<gene>
    <name evidence="6" type="ORF">SAY86_029815</name>
</gene>
<keyword evidence="3" id="KW-0808">Transferase</keyword>
<comment type="cofactor">
    <cofactor evidence="1">
        <name>a divalent metal cation</name>
        <dbReference type="ChEBI" id="CHEBI:60240"/>
    </cofactor>
</comment>
<organism evidence="6 7">
    <name type="scientific">Trapa natans</name>
    <name type="common">Water chestnut</name>
    <dbReference type="NCBI Taxonomy" id="22666"/>
    <lineage>
        <taxon>Eukaryota</taxon>
        <taxon>Viridiplantae</taxon>
        <taxon>Streptophyta</taxon>
        <taxon>Embryophyta</taxon>
        <taxon>Tracheophyta</taxon>
        <taxon>Spermatophyta</taxon>
        <taxon>Magnoliopsida</taxon>
        <taxon>eudicotyledons</taxon>
        <taxon>Gunneridae</taxon>
        <taxon>Pentapetalae</taxon>
        <taxon>rosids</taxon>
        <taxon>malvids</taxon>
        <taxon>Myrtales</taxon>
        <taxon>Lythraceae</taxon>
        <taxon>Trapa</taxon>
    </lineage>
</organism>
<dbReference type="PROSITE" id="PS51682">
    <property type="entry name" value="SAM_OMT_I"/>
    <property type="match status" value="1"/>
</dbReference>
<sequence>MGSTNEKKMTPNSTLLQSNELHQYIMNTAVHPREAKSLKELREATASHPWAFFGTSPDVGQLMAILLKLINAKRTIEIGVYTGYSLLLTALTVPDDGHVTAIDPDREVYEIGLPIIQGAGVAHKIDFIEAKALPVLDKLLEDKEKEGSFDFAFVDADKGNYLNYHERLMKLVRVGGLIIYDNTLWGGTVALPEEAVPETKRAWRASSLEFNKVMTADKRVEICLASLGDGILICRRAC</sequence>
<dbReference type="GO" id="GO:0008757">
    <property type="term" value="F:S-adenosylmethionine-dependent methyltransferase activity"/>
    <property type="evidence" value="ECO:0007669"/>
    <property type="project" value="TreeGrafter"/>
</dbReference>
<keyword evidence="7" id="KW-1185">Reference proteome</keyword>
<proteinExistence type="inferred from homology"/>
<name>A0AAN7M494_TRANT</name>
<dbReference type="PANTHER" id="PTHR10509:SF98">
    <property type="entry name" value="CAFFEOYL-COA O-METHYLTRANSFERASE"/>
    <property type="match status" value="1"/>
</dbReference>
<dbReference type="Gene3D" id="3.40.50.150">
    <property type="entry name" value="Vaccinia Virus protein VP39"/>
    <property type="match status" value="1"/>
</dbReference>
<accession>A0AAN7M494</accession>
<keyword evidence="2" id="KW-0489">Methyltransferase</keyword>
<evidence type="ECO:0000313" key="7">
    <source>
        <dbReference type="Proteomes" id="UP001346149"/>
    </source>
</evidence>
<dbReference type="InterPro" id="IPR002935">
    <property type="entry name" value="SAM_O-MeTrfase"/>
</dbReference>
<dbReference type="GO" id="GO:0032259">
    <property type="term" value="P:methylation"/>
    <property type="evidence" value="ECO:0007669"/>
    <property type="project" value="UniProtKB-KW"/>
</dbReference>
<dbReference type="PANTHER" id="PTHR10509">
    <property type="entry name" value="O-METHYLTRANSFERASE-RELATED"/>
    <property type="match status" value="1"/>
</dbReference>
<evidence type="ECO:0008006" key="8">
    <source>
        <dbReference type="Google" id="ProtNLM"/>
    </source>
</evidence>
<protein>
    <recommendedName>
        <fullName evidence="8">Caffeoyl-CoA O-methyltransferase</fullName>
    </recommendedName>
</protein>
<comment type="similarity">
    <text evidence="5">Belongs to the class I-like SAM-binding methyltransferase superfamily. Cation-dependent O-methyltransferase family.</text>
</comment>
<dbReference type="SUPFAM" id="SSF53335">
    <property type="entry name" value="S-adenosyl-L-methionine-dependent methyltransferases"/>
    <property type="match status" value="1"/>
</dbReference>
<evidence type="ECO:0000256" key="3">
    <source>
        <dbReference type="ARBA" id="ARBA00022679"/>
    </source>
</evidence>
<dbReference type="CDD" id="cd02440">
    <property type="entry name" value="AdoMet_MTases"/>
    <property type="match status" value="1"/>
</dbReference>
<reference evidence="6 7" key="1">
    <citation type="journal article" date="2023" name="Hortic Res">
        <title>Pangenome of water caltrop reveals structural variations and asymmetric subgenome divergence after allopolyploidization.</title>
        <authorList>
            <person name="Zhang X."/>
            <person name="Chen Y."/>
            <person name="Wang L."/>
            <person name="Yuan Y."/>
            <person name="Fang M."/>
            <person name="Shi L."/>
            <person name="Lu R."/>
            <person name="Comes H.P."/>
            <person name="Ma Y."/>
            <person name="Chen Y."/>
            <person name="Huang G."/>
            <person name="Zhou Y."/>
            <person name="Zheng Z."/>
            <person name="Qiu Y."/>
        </authorList>
    </citation>
    <scope>NUCLEOTIDE SEQUENCE [LARGE SCALE GENOMIC DNA]</scope>
    <source>
        <strain evidence="6">F231</strain>
    </source>
</reference>
<dbReference type="InterPro" id="IPR029063">
    <property type="entry name" value="SAM-dependent_MTases_sf"/>
</dbReference>
<dbReference type="AlphaFoldDB" id="A0AAN7M494"/>
<dbReference type="EMBL" id="JAXQNO010000005">
    <property type="protein sequence ID" value="KAK4797489.1"/>
    <property type="molecule type" value="Genomic_DNA"/>
</dbReference>
<keyword evidence="4" id="KW-0949">S-adenosyl-L-methionine</keyword>
<dbReference type="GO" id="GO:0008171">
    <property type="term" value="F:O-methyltransferase activity"/>
    <property type="evidence" value="ECO:0007669"/>
    <property type="project" value="InterPro"/>
</dbReference>
<evidence type="ECO:0000256" key="2">
    <source>
        <dbReference type="ARBA" id="ARBA00022603"/>
    </source>
</evidence>
<evidence type="ECO:0000256" key="4">
    <source>
        <dbReference type="ARBA" id="ARBA00022691"/>
    </source>
</evidence>
<evidence type="ECO:0000256" key="1">
    <source>
        <dbReference type="ARBA" id="ARBA00001968"/>
    </source>
</evidence>
<dbReference type="Pfam" id="PF01596">
    <property type="entry name" value="Methyltransf_3"/>
    <property type="match status" value="1"/>
</dbReference>
<dbReference type="Proteomes" id="UP001346149">
    <property type="component" value="Unassembled WGS sequence"/>
</dbReference>
<evidence type="ECO:0000256" key="5">
    <source>
        <dbReference type="ARBA" id="ARBA00023453"/>
    </source>
</evidence>